<sequence length="100" mass="11777">MPDHIHILVGIHSTISLADFVKELKTSANPWIKSSGKFPQFTSWGAKYGAFTIRYQEKDSLIEYIKNQREHHKTESFEEEYRRLIEGNGIEIDEQYFLKD</sequence>
<reference evidence="2" key="1">
    <citation type="submission" date="2019-08" db="EMBL/GenBank/DDBJ databases">
        <authorList>
            <person name="Kucharzyk K."/>
            <person name="Murdoch R.W."/>
            <person name="Higgins S."/>
            <person name="Loffler F."/>
        </authorList>
    </citation>
    <scope>NUCLEOTIDE SEQUENCE</scope>
</reference>
<dbReference type="Pfam" id="PF01797">
    <property type="entry name" value="Y1_Tnp"/>
    <property type="match status" value="1"/>
</dbReference>
<feature type="domain" description="Transposase IS200-like" evidence="1">
    <location>
        <begin position="1"/>
        <end position="68"/>
    </location>
</feature>
<evidence type="ECO:0000259" key="1">
    <source>
        <dbReference type="Pfam" id="PF01797"/>
    </source>
</evidence>
<comment type="caution">
    <text evidence="2">The sequence shown here is derived from an EMBL/GenBank/DDBJ whole genome shotgun (WGS) entry which is preliminary data.</text>
</comment>
<protein>
    <recommendedName>
        <fullName evidence="1">Transposase IS200-like domain-containing protein</fullName>
    </recommendedName>
</protein>
<dbReference type="InterPro" id="IPR002686">
    <property type="entry name" value="Transposase_17"/>
</dbReference>
<dbReference type="GO" id="GO:0003677">
    <property type="term" value="F:DNA binding"/>
    <property type="evidence" value="ECO:0007669"/>
    <property type="project" value="InterPro"/>
</dbReference>
<dbReference type="EMBL" id="VSSQ01053999">
    <property type="protein sequence ID" value="MPN07990.1"/>
    <property type="molecule type" value="Genomic_DNA"/>
</dbReference>
<dbReference type="GO" id="GO:0006313">
    <property type="term" value="P:DNA transposition"/>
    <property type="evidence" value="ECO:0007669"/>
    <property type="project" value="InterPro"/>
</dbReference>
<accession>A0A645F2E8</accession>
<dbReference type="SUPFAM" id="SSF143422">
    <property type="entry name" value="Transposase IS200-like"/>
    <property type="match status" value="1"/>
</dbReference>
<dbReference type="Gene3D" id="3.30.70.1290">
    <property type="entry name" value="Transposase IS200-like"/>
    <property type="match status" value="1"/>
</dbReference>
<gene>
    <name evidence="2" type="ORF">SDC9_155266</name>
</gene>
<evidence type="ECO:0000313" key="2">
    <source>
        <dbReference type="EMBL" id="MPN07990.1"/>
    </source>
</evidence>
<organism evidence="2">
    <name type="scientific">bioreactor metagenome</name>
    <dbReference type="NCBI Taxonomy" id="1076179"/>
    <lineage>
        <taxon>unclassified sequences</taxon>
        <taxon>metagenomes</taxon>
        <taxon>ecological metagenomes</taxon>
    </lineage>
</organism>
<dbReference type="GO" id="GO:0004803">
    <property type="term" value="F:transposase activity"/>
    <property type="evidence" value="ECO:0007669"/>
    <property type="project" value="InterPro"/>
</dbReference>
<proteinExistence type="predicted"/>
<dbReference type="InterPro" id="IPR036515">
    <property type="entry name" value="Transposase_17_sf"/>
</dbReference>
<dbReference type="AlphaFoldDB" id="A0A645F2E8"/>
<name>A0A645F2E8_9ZZZZ</name>